<proteinExistence type="predicted"/>
<gene>
    <name evidence="1" type="ORF">LCPAC404_02660</name>
</gene>
<organism evidence="1">
    <name type="scientific">Pithovirus LCPAC404</name>
    <dbReference type="NCBI Taxonomy" id="2506597"/>
    <lineage>
        <taxon>Viruses</taxon>
        <taxon>Pithoviruses</taxon>
    </lineage>
</organism>
<accession>A0A481ZE50</accession>
<dbReference type="EMBL" id="MK500598">
    <property type="protein sequence ID" value="QBK93562.1"/>
    <property type="molecule type" value="Genomic_DNA"/>
</dbReference>
<reference evidence="1" key="1">
    <citation type="journal article" date="2019" name="MBio">
        <title>Virus Genomes from Deep Sea Sediments Expand the Ocean Megavirome and Support Independent Origins of Viral Gigantism.</title>
        <authorList>
            <person name="Backstrom D."/>
            <person name="Yutin N."/>
            <person name="Jorgensen S.L."/>
            <person name="Dharamshi J."/>
            <person name="Homa F."/>
            <person name="Zaremba-Niedwiedzka K."/>
            <person name="Spang A."/>
            <person name="Wolf Y.I."/>
            <person name="Koonin E.V."/>
            <person name="Ettema T.J."/>
        </authorList>
    </citation>
    <scope>NUCLEOTIDE SEQUENCE</scope>
</reference>
<evidence type="ECO:0000313" key="1">
    <source>
        <dbReference type="EMBL" id="QBK93562.1"/>
    </source>
</evidence>
<name>A0A481ZE50_9VIRU</name>
<sequence length="293" mass="34238">MPPEKIEGYVNAFRTLWDIRQDPMLYEINTQLYGTTDLNIKIDRIQVRFPECTKNTFELPPHRLSKNLKSYTCYVHLTEWTHSIIPSSHTDGWTESFDKEYSTIETSFGEAVPFSSWDEDDSKSTFVDIKCDKNAIMIMNDAIFRRVDSRNNTNNFQFCVPISYSRCYESKDLGDRIRSFLQGIPPYRLLNGIIFTPFPCGYKEYSPDRGISPLRIHSIRRMYTLDSNSFITNKGQLLMVEVAQKDYEPPYLSLLGYKLLGIVNWTNSLNIVLIDKDIKDILKRHMRHVLTLL</sequence>
<protein>
    <submittedName>
        <fullName evidence="1">Uncharacterized protein</fullName>
    </submittedName>
</protein>